<feature type="site" description="Important for substrate specificity" evidence="9">
    <location>
        <position position="188"/>
    </location>
</feature>
<comment type="catalytic activity">
    <reaction evidence="5 9">
        <text>N(7)-methyl-GTP + H2O = N(7)-methyl-GMP + diphosphate + H(+)</text>
        <dbReference type="Rhea" id="RHEA:58744"/>
        <dbReference type="ChEBI" id="CHEBI:15377"/>
        <dbReference type="ChEBI" id="CHEBI:15378"/>
        <dbReference type="ChEBI" id="CHEBI:33019"/>
        <dbReference type="ChEBI" id="CHEBI:58285"/>
        <dbReference type="ChEBI" id="CHEBI:87133"/>
    </reaction>
</comment>
<reference evidence="11" key="1">
    <citation type="submission" date="2016-10" db="EMBL/GenBank/DDBJ databases">
        <authorList>
            <person name="de Groot N.N."/>
        </authorList>
    </citation>
    <scope>NUCLEOTIDE SEQUENCE [LARGE SCALE GENOMIC DNA]</scope>
    <source>
        <strain evidence="11">DSM 15758</strain>
    </source>
</reference>
<evidence type="ECO:0000256" key="5">
    <source>
        <dbReference type="ARBA" id="ARBA00050213"/>
    </source>
</evidence>
<dbReference type="PANTHER" id="PTHR43213">
    <property type="entry name" value="BIFUNCTIONAL DTTP/UTP PYROPHOSPHATASE/METHYLTRANSFERASE PROTEIN-RELATED"/>
    <property type="match status" value="1"/>
</dbReference>
<evidence type="ECO:0000313" key="10">
    <source>
        <dbReference type="EMBL" id="SCZ46694.1"/>
    </source>
</evidence>
<dbReference type="GO" id="GO:0005737">
    <property type="term" value="C:cytoplasm"/>
    <property type="evidence" value="ECO:0007669"/>
    <property type="project" value="UniProtKB-SubCell"/>
</dbReference>
<dbReference type="Pfam" id="PF02545">
    <property type="entry name" value="Maf"/>
    <property type="match status" value="1"/>
</dbReference>
<keyword evidence="2 9" id="KW-0963">Cytoplasm</keyword>
<dbReference type="GO" id="GO:0047429">
    <property type="term" value="F:nucleoside triphosphate diphosphatase activity"/>
    <property type="evidence" value="ECO:0007669"/>
    <property type="project" value="InterPro"/>
</dbReference>
<protein>
    <recommendedName>
        <fullName evidence="8 9">7-methyl-GTP pyrophosphatase</fullName>
        <shortName evidence="9">m(7)GTP pyrophosphatase</shortName>
        <ecNumber evidence="9">3.6.1.-</ecNumber>
    </recommendedName>
</protein>
<evidence type="ECO:0000256" key="1">
    <source>
        <dbReference type="ARBA" id="ARBA00004496"/>
    </source>
</evidence>
<dbReference type="CDD" id="cd00555">
    <property type="entry name" value="Maf"/>
    <property type="match status" value="1"/>
</dbReference>
<dbReference type="AlphaFoldDB" id="A0A1G5PB16"/>
<comment type="function">
    <text evidence="6 9">Nucleoside triphosphate pyrophosphatase that hydrolyzes 7-methyl-GTP (m(7)GTP). May have a dual role in cell division arrest and in preventing the incorporation of modified nucleotides into cellular nucleic acids.</text>
</comment>
<comment type="similarity">
    <text evidence="7 9">Belongs to the Maf family. YceF subfamily.</text>
</comment>
<dbReference type="InterPro" id="IPR003697">
    <property type="entry name" value="Maf-like"/>
</dbReference>
<evidence type="ECO:0000256" key="4">
    <source>
        <dbReference type="ARBA" id="ARBA00023080"/>
    </source>
</evidence>
<dbReference type="EC" id="3.6.1.-" evidence="9"/>
<dbReference type="STRING" id="237610.BJP27_07515"/>
<name>A0A1G5PB16_9PSED</name>
<dbReference type="NCBIfam" id="TIGR00172">
    <property type="entry name" value="maf"/>
    <property type="match status" value="1"/>
</dbReference>
<keyword evidence="4 9" id="KW-0546">Nucleotide metabolism</keyword>
<dbReference type="Proteomes" id="UP000183046">
    <property type="component" value="Unassembled WGS sequence"/>
</dbReference>
<proteinExistence type="inferred from homology"/>
<evidence type="ECO:0000256" key="7">
    <source>
        <dbReference type="ARBA" id="ARBA00060749"/>
    </source>
</evidence>
<dbReference type="InterPro" id="IPR029001">
    <property type="entry name" value="ITPase-like_fam"/>
</dbReference>
<dbReference type="HAMAP" id="MF_00528">
    <property type="entry name" value="Maf"/>
    <property type="match status" value="1"/>
</dbReference>
<comment type="cofactor">
    <cofactor evidence="9">
        <name>a divalent metal cation</name>
        <dbReference type="ChEBI" id="CHEBI:60240"/>
    </cofactor>
</comment>
<comment type="subcellular location">
    <subcellularLocation>
        <location evidence="1 9">Cytoplasm</location>
    </subcellularLocation>
</comment>
<evidence type="ECO:0000256" key="9">
    <source>
        <dbReference type="HAMAP-Rule" id="MF_00528"/>
    </source>
</evidence>
<dbReference type="Gene3D" id="3.90.950.10">
    <property type="match status" value="1"/>
</dbReference>
<evidence type="ECO:0000256" key="3">
    <source>
        <dbReference type="ARBA" id="ARBA00022801"/>
    </source>
</evidence>
<organism evidence="10 11">
    <name type="scientific">Pseudomonas oryzihabitans</name>
    <dbReference type="NCBI Taxonomy" id="47885"/>
    <lineage>
        <taxon>Bacteria</taxon>
        <taxon>Pseudomonadati</taxon>
        <taxon>Pseudomonadota</taxon>
        <taxon>Gammaproteobacteria</taxon>
        <taxon>Pseudomonadales</taxon>
        <taxon>Pseudomonadaceae</taxon>
        <taxon>Pseudomonas</taxon>
    </lineage>
</organism>
<dbReference type="eggNOG" id="COG0424">
    <property type="taxonomic scope" value="Bacteria"/>
</dbReference>
<comment type="caution">
    <text evidence="10">The sequence shown here is derived from an EMBL/GenBank/DDBJ whole genome shotgun (WGS) entry which is preliminary data.</text>
</comment>
<feature type="site" description="Important for substrate specificity" evidence="9">
    <location>
        <position position="246"/>
    </location>
</feature>
<dbReference type="SUPFAM" id="SSF52972">
    <property type="entry name" value="ITPase-like"/>
    <property type="match status" value="1"/>
</dbReference>
<sequence>MLAIPFRMHRDDRQSEQQLFFDQAMQIQRIFANLQGIVTLWQGIGRLPLQEHGEIEFAVDGKHCRLQTTLADHLDRGIEDTVDDELPLLITPEVEDDGYRAFGLHELLADTPHVRERQLTLEGYAAIRQFARIDLRWNWPIQHKRAIIGTALRLSKEINPEATPTDLWSISPENKLMPLILLASSSPYRRQLLERLQLPFAHRSPDIDETPRPDESPRALVERLARAKAAALADQPEPTLIIGSDQATAIDGEILGKPLTHERARQQLARASGRTLVFHTGLAVLDSRTGECRSEVVDFQVRFRPLEAATIDRYLLAEQPYDCAGSFKAEGLGIALFEAMQGDDPTSLIGLPLIRLAALLREAGLQVP</sequence>
<feature type="site" description="Important for substrate specificity" evidence="9">
    <location>
        <position position="330"/>
    </location>
</feature>
<evidence type="ECO:0000256" key="8">
    <source>
        <dbReference type="ARBA" id="ARBA00068163"/>
    </source>
</evidence>
<accession>A0A1G5PB16</accession>
<dbReference type="FunFam" id="3.90.950.10:FF:000005">
    <property type="entry name" value="7-methyl-GTP pyrophosphatase"/>
    <property type="match status" value="1"/>
</dbReference>
<comment type="caution">
    <text evidence="9">Lacks conserved residue(s) required for the propagation of feature annotation.</text>
</comment>
<dbReference type="PANTHER" id="PTHR43213:SF10">
    <property type="entry name" value="7-METHYL-GTP PYROPHOSPHATASE"/>
    <property type="match status" value="1"/>
</dbReference>
<dbReference type="GO" id="GO:0009117">
    <property type="term" value="P:nucleotide metabolic process"/>
    <property type="evidence" value="ECO:0007669"/>
    <property type="project" value="UniProtKB-KW"/>
</dbReference>
<evidence type="ECO:0000256" key="6">
    <source>
        <dbReference type="ARBA" id="ARBA00053369"/>
    </source>
</evidence>
<dbReference type="EMBL" id="FMWB01000011">
    <property type="protein sequence ID" value="SCZ46694.1"/>
    <property type="molecule type" value="Genomic_DNA"/>
</dbReference>
<feature type="active site" description="Proton acceptor" evidence="9">
    <location>
        <position position="245"/>
    </location>
</feature>
<keyword evidence="3 9" id="KW-0378">Hydrolase</keyword>
<gene>
    <name evidence="10" type="ORF">SAMN05216279_11158</name>
</gene>
<evidence type="ECO:0000256" key="2">
    <source>
        <dbReference type="ARBA" id="ARBA00022490"/>
    </source>
</evidence>
<evidence type="ECO:0000313" key="11">
    <source>
        <dbReference type="Proteomes" id="UP000183046"/>
    </source>
</evidence>